<proteinExistence type="predicted"/>
<evidence type="ECO:0000313" key="4">
    <source>
        <dbReference type="WBParaSite" id="GPUH_0000859001-mRNA-1"/>
    </source>
</evidence>
<reference evidence="2 3" key="2">
    <citation type="submission" date="2018-11" db="EMBL/GenBank/DDBJ databases">
        <authorList>
            <consortium name="Pathogen Informatics"/>
        </authorList>
    </citation>
    <scope>NUCLEOTIDE SEQUENCE [LARGE SCALE GENOMIC DNA]</scope>
</reference>
<keyword evidence="3" id="KW-1185">Reference proteome</keyword>
<accession>A0A183DIN9</accession>
<feature type="region of interest" description="Disordered" evidence="1">
    <location>
        <begin position="28"/>
        <end position="48"/>
    </location>
</feature>
<evidence type="ECO:0000313" key="2">
    <source>
        <dbReference type="EMBL" id="VDK63622.1"/>
    </source>
</evidence>
<sequence length="48" mass="4912">MIAVCEVVFTGSFLQASVARVEGCDAGDSTAVSDCSLSPLSKTTWCPA</sequence>
<protein>
    <submittedName>
        <fullName evidence="4">Secreted protein</fullName>
    </submittedName>
</protein>
<gene>
    <name evidence="2" type="ORF">GPUH_LOCUS8579</name>
</gene>
<reference evidence="4" key="1">
    <citation type="submission" date="2016-06" db="UniProtKB">
        <authorList>
            <consortium name="WormBaseParasite"/>
        </authorList>
    </citation>
    <scope>IDENTIFICATION</scope>
</reference>
<feature type="compositionally biased region" description="Polar residues" evidence="1">
    <location>
        <begin position="30"/>
        <end position="48"/>
    </location>
</feature>
<dbReference type="WBParaSite" id="GPUH_0000859001-mRNA-1">
    <property type="protein sequence ID" value="GPUH_0000859001-mRNA-1"/>
    <property type="gene ID" value="GPUH_0000859001"/>
</dbReference>
<evidence type="ECO:0000313" key="3">
    <source>
        <dbReference type="Proteomes" id="UP000271098"/>
    </source>
</evidence>
<dbReference type="Proteomes" id="UP000271098">
    <property type="component" value="Unassembled WGS sequence"/>
</dbReference>
<name>A0A183DIN9_9BILA</name>
<organism evidence="4">
    <name type="scientific">Gongylonema pulchrum</name>
    <dbReference type="NCBI Taxonomy" id="637853"/>
    <lineage>
        <taxon>Eukaryota</taxon>
        <taxon>Metazoa</taxon>
        <taxon>Ecdysozoa</taxon>
        <taxon>Nematoda</taxon>
        <taxon>Chromadorea</taxon>
        <taxon>Rhabditida</taxon>
        <taxon>Spirurina</taxon>
        <taxon>Spiruromorpha</taxon>
        <taxon>Spiruroidea</taxon>
        <taxon>Gongylonematidae</taxon>
        <taxon>Gongylonema</taxon>
    </lineage>
</organism>
<dbReference type="EMBL" id="UYRT01025412">
    <property type="protein sequence ID" value="VDK63622.1"/>
    <property type="molecule type" value="Genomic_DNA"/>
</dbReference>
<evidence type="ECO:0000256" key="1">
    <source>
        <dbReference type="SAM" id="MobiDB-lite"/>
    </source>
</evidence>
<dbReference type="AlphaFoldDB" id="A0A183DIN9"/>